<dbReference type="Pfam" id="PF20151">
    <property type="entry name" value="DUF6533"/>
    <property type="match status" value="1"/>
</dbReference>
<feature type="transmembrane region" description="Helical" evidence="1">
    <location>
        <begin position="92"/>
        <end position="112"/>
    </location>
</feature>
<proteinExistence type="predicted"/>
<evidence type="ECO:0000259" key="2">
    <source>
        <dbReference type="Pfam" id="PF20151"/>
    </source>
</evidence>
<evidence type="ECO:0000313" key="3">
    <source>
        <dbReference type="EMBL" id="OAX33119.1"/>
    </source>
</evidence>
<accession>A0A1B7MKL7</accession>
<feature type="transmembrane region" description="Helical" evidence="1">
    <location>
        <begin position="165"/>
        <end position="187"/>
    </location>
</feature>
<dbReference type="InParanoid" id="A0A1B7MKL7"/>
<reference evidence="3 4" key="1">
    <citation type="submission" date="2016-06" db="EMBL/GenBank/DDBJ databases">
        <title>Comparative genomics of the ectomycorrhizal sister species Rhizopogon vinicolor and Rhizopogon vesiculosus (Basidiomycota: Boletales) reveals a divergence of the mating type B locus.</title>
        <authorList>
            <consortium name="DOE Joint Genome Institute"/>
            <person name="Mujic A.B."/>
            <person name="Kuo A."/>
            <person name="Tritt A."/>
            <person name="Lipzen A."/>
            <person name="Chen C."/>
            <person name="Johnson J."/>
            <person name="Sharma A."/>
            <person name="Barry K."/>
            <person name="Grigoriev I.V."/>
            <person name="Spatafora J.W."/>
        </authorList>
    </citation>
    <scope>NUCLEOTIDE SEQUENCE [LARGE SCALE GENOMIC DNA]</scope>
    <source>
        <strain evidence="3 4">AM-OR11-026</strain>
    </source>
</reference>
<feature type="transmembrane region" description="Helical" evidence="1">
    <location>
        <begin position="259"/>
        <end position="284"/>
    </location>
</feature>
<feature type="transmembrane region" description="Helical" evidence="1">
    <location>
        <begin position="220"/>
        <end position="239"/>
    </location>
</feature>
<name>A0A1B7MKL7_9AGAM</name>
<gene>
    <name evidence="3" type="ORF">K503DRAFT_804638</name>
</gene>
<keyword evidence="1" id="KW-1133">Transmembrane helix</keyword>
<keyword evidence="1" id="KW-0812">Transmembrane</keyword>
<dbReference type="Proteomes" id="UP000092154">
    <property type="component" value="Unassembled WGS sequence"/>
</dbReference>
<feature type="transmembrane region" description="Helical" evidence="1">
    <location>
        <begin position="132"/>
        <end position="153"/>
    </location>
</feature>
<organism evidence="3 4">
    <name type="scientific">Rhizopogon vinicolor AM-OR11-026</name>
    <dbReference type="NCBI Taxonomy" id="1314800"/>
    <lineage>
        <taxon>Eukaryota</taxon>
        <taxon>Fungi</taxon>
        <taxon>Dikarya</taxon>
        <taxon>Basidiomycota</taxon>
        <taxon>Agaricomycotina</taxon>
        <taxon>Agaricomycetes</taxon>
        <taxon>Agaricomycetidae</taxon>
        <taxon>Boletales</taxon>
        <taxon>Suillineae</taxon>
        <taxon>Rhizopogonaceae</taxon>
        <taxon>Rhizopogon</taxon>
    </lineage>
</organism>
<protein>
    <recommendedName>
        <fullName evidence="2">DUF6533 domain-containing protein</fullName>
    </recommendedName>
</protein>
<dbReference type="InterPro" id="IPR045340">
    <property type="entry name" value="DUF6533"/>
</dbReference>
<feature type="transmembrane region" description="Helical" evidence="1">
    <location>
        <begin position="61"/>
        <end position="80"/>
    </location>
</feature>
<evidence type="ECO:0000313" key="4">
    <source>
        <dbReference type="Proteomes" id="UP000092154"/>
    </source>
</evidence>
<evidence type="ECO:0000256" key="1">
    <source>
        <dbReference type="SAM" id="Phobius"/>
    </source>
</evidence>
<dbReference type="AlphaFoldDB" id="A0A1B7MKL7"/>
<dbReference type="EMBL" id="KV448835">
    <property type="protein sequence ID" value="OAX33119.1"/>
    <property type="molecule type" value="Genomic_DNA"/>
</dbReference>
<keyword evidence="4" id="KW-1185">Reference proteome</keyword>
<dbReference type="OrthoDB" id="3261349at2759"/>
<feature type="domain" description="DUF6533" evidence="2">
    <location>
        <begin position="63"/>
        <end position="107"/>
    </location>
</feature>
<sequence length="357" mass="39377">MGNNKIGPSGLHSVIYTARRCGDISSQNATLKPRSLPLTDTMTIVSDDPSFWPLIGYFRGYSYFTVAATTALVYDWALTLGKETELIWGQRWSVMTILYLCVRYLGIPYSAIYTIESVTTVSVADTVRVSTTLYFVSSWTSMSINGVLGVIMITRLYAMYQRSKMILTFLVVAFLITIINGIVTASIERYHMSAEEAILSGTHVCTYSYNGAAILIAESWILSTVWEVFALCLAIWIVVKHFRELPRQQSTGRAVVDVFAVLMQSHVFYFVGFAAVSCFILGILSPKIAGSISLGTEFYDGILQIAEIMQVSVLGPRLILSVREYNADLVANSDEGIAMTTIAFGEHILQESSGGDV</sequence>
<keyword evidence="1" id="KW-0472">Membrane</keyword>